<evidence type="ECO:0000313" key="2">
    <source>
        <dbReference type="EMBL" id="KAG7367933.1"/>
    </source>
</evidence>
<dbReference type="Proteomes" id="UP000693970">
    <property type="component" value="Unassembled WGS sequence"/>
</dbReference>
<evidence type="ECO:0000256" key="1">
    <source>
        <dbReference type="SAM" id="MobiDB-lite"/>
    </source>
</evidence>
<keyword evidence="3" id="KW-1185">Reference proteome</keyword>
<feature type="region of interest" description="Disordered" evidence="1">
    <location>
        <begin position="33"/>
        <end position="54"/>
    </location>
</feature>
<gene>
    <name evidence="2" type="ORF">IV203_030676</name>
</gene>
<dbReference type="EMBL" id="JAGRRH010000006">
    <property type="protein sequence ID" value="KAG7367933.1"/>
    <property type="molecule type" value="Genomic_DNA"/>
</dbReference>
<evidence type="ECO:0000313" key="3">
    <source>
        <dbReference type="Proteomes" id="UP000693970"/>
    </source>
</evidence>
<sequence length="198" mass="21886">MASPDIGATQPTLRPNRRSAASLQELLIQMVDCDDERPQGMRTEEEGSLPRRQMSAPSLQALLDEMENNRQNIAYGASSIHVERPLTRNAHSAASLQRLLDEAEDPDSPSVVPASGVYSTTPVVFVRTAVLSASFRDLLSDDDDENNDNSPIPRPSWMRRESSKEDDALDIVDLSEDIPAEPSREVLNEALDDVLDFL</sequence>
<comment type="caution">
    <text evidence="2">The sequence shown here is derived from an EMBL/GenBank/DDBJ whole genome shotgun (WGS) entry which is preliminary data.</text>
</comment>
<protein>
    <submittedName>
        <fullName evidence="2">Uncharacterized protein</fullName>
    </submittedName>
</protein>
<feature type="region of interest" description="Disordered" evidence="1">
    <location>
        <begin position="139"/>
        <end position="165"/>
    </location>
</feature>
<reference evidence="2" key="1">
    <citation type="journal article" date="2021" name="Sci. Rep.">
        <title>Diploid genomic architecture of Nitzschia inconspicua, an elite biomass production diatom.</title>
        <authorList>
            <person name="Oliver A."/>
            <person name="Podell S."/>
            <person name="Pinowska A."/>
            <person name="Traller J.C."/>
            <person name="Smith S.R."/>
            <person name="McClure R."/>
            <person name="Beliaev A."/>
            <person name="Bohutskyi P."/>
            <person name="Hill E.A."/>
            <person name="Rabines A."/>
            <person name="Zheng H."/>
            <person name="Allen L.Z."/>
            <person name="Kuo A."/>
            <person name="Grigoriev I.V."/>
            <person name="Allen A.E."/>
            <person name="Hazlebeck D."/>
            <person name="Allen E.E."/>
        </authorList>
    </citation>
    <scope>NUCLEOTIDE SEQUENCE</scope>
    <source>
        <strain evidence="2">Hildebrandi</strain>
    </source>
</reference>
<name>A0A9K3Q1V5_9STRA</name>
<proteinExistence type="predicted"/>
<accession>A0A9K3Q1V5</accession>
<dbReference type="AlphaFoldDB" id="A0A9K3Q1V5"/>
<feature type="compositionally biased region" description="Basic and acidic residues" evidence="1">
    <location>
        <begin position="36"/>
        <end position="49"/>
    </location>
</feature>
<reference evidence="2" key="2">
    <citation type="submission" date="2021-04" db="EMBL/GenBank/DDBJ databases">
        <authorList>
            <person name="Podell S."/>
        </authorList>
    </citation>
    <scope>NUCLEOTIDE SEQUENCE</scope>
    <source>
        <strain evidence="2">Hildebrandi</strain>
    </source>
</reference>
<organism evidence="2 3">
    <name type="scientific">Nitzschia inconspicua</name>
    <dbReference type="NCBI Taxonomy" id="303405"/>
    <lineage>
        <taxon>Eukaryota</taxon>
        <taxon>Sar</taxon>
        <taxon>Stramenopiles</taxon>
        <taxon>Ochrophyta</taxon>
        <taxon>Bacillariophyta</taxon>
        <taxon>Bacillariophyceae</taxon>
        <taxon>Bacillariophycidae</taxon>
        <taxon>Bacillariales</taxon>
        <taxon>Bacillariaceae</taxon>
        <taxon>Nitzschia</taxon>
    </lineage>
</organism>